<name>A0A8H7N073_BIOOC</name>
<evidence type="ECO:0000313" key="2">
    <source>
        <dbReference type="Proteomes" id="UP000616885"/>
    </source>
</evidence>
<dbReference type="EMBL" id="JADCTT010000022">
    <property type="protein sequence ID" value="KAF9742254.1"/>
    <property type="molecule type" value="Genomic_DNA"/>
</dbReference>
<dbReference type="PANTHER" id="PTHR42905">
    <property type="entry name" value="PHOSPHOENOLPYRUVATE CARBOXYLASE"/>
    <property type="match status" value="1"/>
</dbReference>
<sequence length="255" mass="27087">MAAAQASLAKAFKALHKPGSPIILANVYDAATARAVAALPSSRAIATSSFAIAAVAGSSDDDLTRELNFKAAETISNSVKEFGKPLSVDFQDGYGERLEDALTELIKTGAVGINLEDYNREEDRFYTPDEAAARVQRAVKTAHALGIPDFVTNARSDVLVHGGELSEVISRGKKYLAAGATTVFVWGASRGVSRDEVKELVEAFDGRLNVLMKPSNGLTAKELSDLGVARISIGISLYLAALAKFKEEAEKVLQV</sequence>
<accession>A0A8H7N073</accession>
<dbReference type="Proteomes" id="UP000616885">
    <property type="component" value="Unassembled WGS sequence"/>
</dbReference>
<organism evidence="1 2">
    <name type="scientific">Bionectria ochroleuca</name>
    <name type="common">Gliocladium roseum</name>
    <dbReference type="NCBI Taxonomy" id="29856"/>
    <lineage>
        <taxon>Eukaryota</taxon>
        <taxon>Fungi</taxon>
        <taxon>Dikarya</taxon>
        <taxon>Ascomycota</taxon>
        <taxon>Pezizomycotina</taxon>
        <taxon>Sordariomycetes</taxon>
        <taxon>Hypocreomycetidae</taxon>
        <taxon>Hypocreales</taxon>
        <taxon>Bionectriaceae</taxon>
        <taxon>Clonostachys</taxon>
    </lineage>
</organism>
<dbReference type="InterPro" id="IPR039556">
    <property type="entry name" value="ICL/PEPM"/>
</dbReference>
<dbReference type="CDD" id="cd00377">
    <property type="entry name" value="ICL_PEPM"/>
    <property type="match status" value="1"/>
</dbReference>
<dbReference type="InterPro" id="IPR040442">
    <property type="entry name" value="Pyrv_kinase-like_dom_sf"/>
</dbReference>
<dbReference type="SUPFAM" id="SSF51621">
    <property type="entry name" value="Phosphoenolpyruvate/pyruvate domain"/>
    <property type="match status" value="1"/>
</dbReference>
<dbReference type="AlphaFoldDB" id="A0A8H7N073"/>
<dbReference type="PANTHER" id="PTHR42905:SF16">
    <property type="entry name" value="CARBOXYPHOSPHONOENOLPYRUVATE PHOSPHONOMUTASE-LIKE PROTEIN (AFU_ORTHOLOGUE AFUA_5G07230)"/>
    <property type="match status" value="1"/>
</dbReference>
<reference evidence="1" key="1">
    <citation type="submission" date="2020-10" db="EMBL/GenBank/DDBJ databases">
        <title>High-Quality Genome Resource of Clonostachys rosea strain S41 by Oxford Nanopore Long-Read Sequencing.</title>
        <authorList>
            <person name="Wang H."/>
        </authorList>
    </citation>
    <scope>NUCLEOTIDE SEQUENCE</scope>
    <source>
        <strain evidence="1">S41</strain>
    </source>
</reference>
<gene>
    <name evidence="1" type="ORF">IM811_009554</name>
</gene>
<dbReference type="GO" id="GO:0003824">
    <property type="term" value="F:catalytic activity"/>
    <property type="evidence" value="ECO:0007669"/>
    <property type="project" value="InterPro"/>
</dbReference>
<evidence type="ECO:0008006" key="3">
    <source>
        <dbReference type="Google" id="ProtNLM"/>
    </source>
</evidence>
<protein>
    <recommendedName>
        <fullName evidence="3">Carboxyphosphonoenolpyruvate phosphonomutase-like protein</fullName>
    </recommendedName>
</protein>
<comment type="caution">
    <text evidence="1">The sequence shown here is derived from an EMBL/GenBank/DDBJ whole genome shotgun (WGS) entry which is preliminary data.</text>
</comment>
<dbReference type="Gene3D" id="3.20.20.60">
    <property type="entry name" value="Phosphoenolpyruvate-binding domains"/>
    <property type="match status" value="1"/>
</dbReference>
<proteinExistence type="predicted"/>
<dbReference type="InterPro" id="IPR015813">
    <property type="entry name" value="Pyrv/PenolPyrv_kinase-like_dom"/>
</dbReference>
<dbReference type="Pfam" id="PF13714">
    <property type="entry name" value="PEP_mutase"/>
    <property type="match status" value="1"/>
</dbReference>
<evidence type="ECO:0000313" key="1">
    <source>
        <dbReference type="EMBL" id="KAF9742254.1"/>
    </source>
</evidence>